<feature type="transmembrane region" description="Helical" evidence="3">
    <location>
        <begin position="99"/>
        <end position="127"/>
    </location>
</feature>
<dbReference type="InterPro" id="IPR043130">
    <property type="entry name" value="CDP-OH_PTrfase_TM_dom"/>
</dbReference>
<dbReference type="GO" id="GO:0016020">
    <property type="term" value="C:membrane"/>
    <property type="evidence" value="ECO:0007669"/>
    <property type="project" value="InterPro"/>
</dbReference>
<evidence type="ECO:0000256" key="1">
    <source>
        <dbReference type="ARBA" id="ARBA00022679"/>
    </source>
</evidence>
<feature type="transmembrane region" description="Helical" evidence="3">
    <location>
        <begin position="169"/>
        <end position="188"/>
    </location>
</feature>
<dbReference type="AlphaFoldDB" id="A0A7C4NKX8"/>
<dbReference type="InterPro" id="IPR048254">
    <property type="entry name" value="CDP_ALCOHOL_P_TRANSF_CS"/>
</dbReference>
<keyword evidence="3" id="KW-0812">Transmembrane</keyword>
<comment type="caution">
    <text evidence="5">The sequence shown here is derived from an EMBL/GenBank/DDBJ whole genome shotgun (WGS) entry which is preliminary data.</text>
</comment>
<feature type="transmembrane region" description="Helical" evidence="3">
    <location>
        <begin position="36"/>
        <end position="63"/>
    </location>
</feature>
<accession>A0A7C4NKX8</accession>
<protein>
    <submittedName>
        <fullName evidence="5">CDP-alcohol phosphatidyltransferase family protein</fullName>
    </submittedName>
</protein>
<keyword evidence="3" id="KW-0472">Membrane</keyword>
<name>A0A7C4NKX8_9CREN</name>
<dbReference type="PROSITE" id="PS00379">
    <property type="entry name" value="CDP_ALCOHOL_P_TRANSF"/>
    <property type="match status" value="1"/>
</dbReference>
<comment type="similarity">
    <text evidence="2">Belongs to the CDP-alcohol phosphatidyltransferase class-I family.</text>
</comment>
<dbReference type="InterPro" id="IPR000462">
    <property type="entry name" value="CDP-OH_P_trans"/>
</dbReference>
<sequence length="194" mass="21112">MVIAIITRLRRIVSRYLEIVAINLYKLGLTPNSITLLGLAISVVGLIAAYLSNIVAVLLIFLISSLMDVLDGALARVSSRVTRLGSILDSFSDKVEEGIFFYSILILGAPITLVLLSLIVSYLISYLRALGENNGVRLEGIGILERGERLILIAIAIVGLWLGNSALVHIALIALIILGCVTIMQRLFHIYKNV</sequence>
<proteinExistence type="inferred from homology"/>
<reference evidence="5" key="1">
    <citation type="journal article" date="2020" name="mSystems">
        <title>Genome- and Community-Level Interaction Insights into Carbon Utilization and Element Cycling Functions of Hydrothermarchaeota in Hydrothermal Sediment.</title>
        <authorList>
            <person name="Zhou Z."/>
            <person name="Liu Y."/>
            <person name="Xu W."/>
            <person name="Pan J."/>
            <person name="Luo Z.H."/>
            <person name="Li M."/>
        </authorList>
    </citation>
    <scope>NUCLEOTIDE SEQUENCE [LARGE SCALE GENOMIC DNA]</scope>
    <source>
        <strain evidence="5">SpSt-637</strain>
        <strain evidence="4">SpSt-667</strain>
    </source>
</reference>
<dbReference type="GO" id="GO:0016780">
    <property type="term" value="F:phosphotransferase activity, for other substituted phosphate groups"/>
    <property type="evidence" value="ECO:0007669"/>
    <property type="project" value="InterPro"/>
</dbReference>
<keyword evidence="1 2" id="KW-0808">Transferase</keyword>
<dbReference type="Gene3D" id="1.20.120.1760">
    <property type="match status" value="1"/>
</dbReference>
<evidence type="ECO:0000256" key="2">
    <source>
        <dbReference type="RuleBase" id="RU003750"/>
    </source>
</evidence>
<evidence type="ECO:0000256" key="3">
    <source>
        <dbReference type="SAM" id="Phobius"/>
    </source>
</evidence>
<dbReference type="Pfam" id="PF01066">
    <property type="entry name" value="CDP-OH_P_transf"/>
    <property type="match status" value="1"/>
</dbReference>
<dbReference type="EMBL" id="DTBD01000010">
    <property type="protein sequence ID" value="HGQ63922.1"/>
    <property type="molecule type" value="Genomic_DNA"/>
</dbReference>
<evidence type="ECO:0000313" key="4">
    <source>
        <dbReference type="EMBL" id="HGQ35256.1"/>
    </source>
</evidence>
<gene>
    <name evidence="5" type="ORF">ENU08_01600</name>
    <name evidence="4" type="ORF">ENU41_01075</name>
</gene>
<organism evidence="5">
    <name type="scientific">Ignisphaera aggregans</name>
    <dbReference type="NCBI Taxonomy" id="334771"/>
    <lineage>
        <taxon>Archaea</taxon>
        <taxon>Thermoproteota</taxon>
        <taxon>Thermoprotei</taxon>
        <taxon>Desulfurococcales</taxon>
        <taxon>Desulfurococcaceae</taxon>
        <taxon>Ignisphaera</taxon>
    </lineage>
</organism>
<keyword evidence="3" id="KW-1133">Transmembrane helix</keyword>
<dbReference type="EMBL" id="DTCK01000008">
    <property type="protein sequence ID" value="HGQ35256.1"/>
    <property type="molecule type" value="Genomic_DNA"/>
</dbReference>
<evidence type="ECO:0000313" key="5">
    <source>
        <dbReference type="EMBL" id="HGQ63922.1"/>
    </source>
</evidence>
<dbReference type="GO" id="GO:0008654">
    <property type="term" value="P:phospholipid biosynthetic process"/>
    <property type="evidence" value="ECO:0007669"/>
    <property type="project" value="InterPro"/>
</dbReference>